<name>A0A5C3Q166_9AGAR</name>
<dbReference type="PANTHER" id="PTHR42791:SF1">
    <property type="entry name" value="N-ACETYLTRANSFERASE DOMAIN-CONTAINING PROTEIN"/>
    <property type="match status" value="1"/>
</dbReference>
<evidence type="ECO:0000313" key="2">
    <source>
        <dbReference type="Proteomes" id="UP000305067"/>
    </source>
</evidence>
<sequence length="247" mass="26735">MSSSILIRRLVSPDAAAIDAAAKALTSSFLEDQFTKVVTGGAPDVIAALKRAQLLSGLDGGEVWVAEDKKEIVGCAVWFGPGRAMFDTDEQKKDLLGPVFARYDEDIRKWWPEYFLPRYGALTLSSFGTVPNPSPKAADKSDAQIPYKLAAWHLQTVGVLPTQRKKGILALLVDALKKKVTTPGPDEGIPLCLEAISEANSVVYARLGFIEKGDGGFVGARPELGNFHFWCMVWEAGQAAKEKKAAL</sequence>
<dbReference type="AlphaFoldDB" id="A0A5C3Q166"/>
<protein>
    <recommendedName>
        <fullName evidence="3">N-acetyltransferase domain-containing protein</fullName>
    </recommendedName>
</protein>
<dbReference type="PANTHER" id="PTHR42791">
    <property type="entry name" value="GNAT FAMILY ACETYLTRANSFERASE"/>
    <property type="match status" value="1"/>
</dbReference>
<gene>
    <name evidence="1" type="ORF">BDV98DRAFT_577328</name>
</gene>
<dbReference type="SUPFAM" id="SSF55729">
    <property type="entry name" value="Acyl-CoA N-acyltransferases (Nat)"/>
    <property type="match status" value="1"/>
</dbReference>
<dbReference type="InterPro" id="IPR016181">
    <property type="entry name" value="Acyl_CoA_acyltransferase"/>
</dbReference>
<evidence type="ECO:0000313" key="1">
    <source>
        <dbReference type="EMBL" id="TFK95732.1"/>
    </source>
</evidence>
<accession>A0A5C3Q166</accession>
<dbReference type="InterPro" id="IPR052523">
    <property type="entry name" value="Trichothecene_AcTrans"/>
</dbReference>
<proteinExistence type="predicted"/>
<dbReference type="EMBL" id="ML178876">
    <property type="protein sequence ID" value="TFK95732.1"/>
    <property type="molecule type" value="Genomic_DNA"/>
</dbReference>
<dbReference type="OrthoDB" id="61113at2759"/>
<keyword evidence="2" id="KW-1185">Reference proteome</keyword>
<dbReference type="STRING" id="1884261.A0A5C3Q166"/>
<organism evidence="1 2">
    <name type="scientific">Pterulicium gracile</name>
    <dbReference type="NCBI Taxonomy" id="1884261"/>
    <lineage>
        <taxon>Eukaryota</taxon>
        <taxon>Fungi</taxon>
        <taxon>Dikarya</taxon>
        <taxon>Basidiomycota</taxon>
        <taxon>Agaricomycotina</taxon>
        <taxon>Agaricomycetes</taxon>
        <taxon>Agaricomycetidae</taxon>
        <taxon>Agaricales</taxon>
        <taxon>Pleurotineae</taxon>
        <taxon>Pterulaceae</taxon>
        <taxon>Pterulicium</taxon>
    </lineage>
</organism>
<dbReference type="Gene3D" id="3.40.630.30">
    <property type="match status" value="1"/>
</dbReference>
<evidence type="ECO:0008006" key="3">
    <source>
        <dbReference type="Google" id="ProtNLM"/>
    </source>
</evidence>
<reference evidence="1 2" key="1">
    <citation type="journal article" date="2019" name="Nat. Ecol. Evol.">
        <title>Megaphylogeny resolves global patterns of mushroom evolution.</title>
        <authorList>
            <person name="Varga T."/>
            <person name="Krizsan K."/>
            <person name="Foldi C."/>
            <person name="Dima B."/>
            <person name="Sanchez-Garcia M."/>
            <person name="Sanchez-Ramirez S."/>
            <person name="Szollosi G.J."/>
            <person name="Szarkandi J.G."/>
            <person name="Papp V."/>
            <person name="Albert L."/>
            <person name="Andreopoulos W."/>
            <person name="Angelini C."/>
            <person name="Antonin V."/>
            <person name="Barry K.W."/>
            <person name="Bougher N.L."/>
            <person name="Buchanan P."/>
            <person name="Buyck B."/>
            <person name="Bense V."/>
            <person name="Catcheside P."/>
            <person name="Chovatia M."/>
            <person name="Cooper J."/>
            <person name="Damon W."/>
            <person name="Desjardin D."/>
            <person name="Finy P."/>
            <person name="Geml J."/>
            <person name="Haridas S."/>
            <person name="Hughes K."/>
            <person name="Justo A."/>
            <person name="Karasinski D."/>
            <person name="Kautmanova I."/>
            <person name="Kiss B."/>
            <person name="Kocsube S."/>
            <person name="Kotiranta H."/>
            <person name="LaButti K.M."/>
            <person name="Lechner B.E."/>
            <person name="Liimatainen K."/>
            <person name="Lipzen A."/>
            <person name="Lukacs Z."/>
            <person name="Mihaltcheva S."/>
            <person name="Morgado L.N."/>
            <person name="Niskanen T."/>
            <person name="Noordeloos M.E."/>
            <person name="Ohm R.A."/>
            <person name="Ortiz-Santana B."/>
            <person name="Ovrebo C."/>
            <person name="Racz N."/>
            <person name="Riley R."/>
            <person name="Savchenko A."/>
            <person name="Shiryaev A."/>
            <person name="Soop K."/>
            <person name="Spirin V."/>
            <person name="Szebenyi C."/>
            <person name="Tomsovsky M."/>
            <person name="Tulloss R.E."/>
            <person name="Uehling J."/>
            <person name="Grigoriev I.V."/>
            <person name="Vagvolgyi C."/>
            <person name="Papp T."/>
            <person name="Martin F.M."/>
            <person name="Miettinen O."/>
            <person name="Hibbett D.S."/>
            <person name="Nagy L.G."/>
        </authorList>
    </citation>
    <scope>NUCLEOTIDE SEQUENCE [LARGE SCALE GENOMIC DNA]</scope>
    <source>
        <strain evidence="1 2">CBS 309.79</strain>
    </source>
</reference>
<dbReference type="Proteomes" id="UP000305067">
    <property type="component" value="Unassembled WGS sequence"/>
</dbReference>